<dbReference type="InterPro" id="IPR025110">
    <property type="entry name" value="AMP-bd_C"/>
</dbReference>
<keyword evidence="4" id="KW-0547">Nucleotide-binding</keyword>
<dbReference type="OrthoDB" id="6509636at2759"/>
<protein>
    <recommendedName>
        <fullName evidence="10">AMP-dependent synthetase/ligase domain-containing protein</fullName>
    </recommendedName>
</protein>
<keyword evidence="9" id="KW-1185">Reference proteome</keyword>
<dbReference type="GeneID" id="55991812"/>
<keyword evidence="3" id="KW-0436">Ligase</keyword>
<evidence type="ECO:0000313" key="9">
    <source>
        <dbReference type="Proteomes" id="UP000509510"/>
    </source>
</evidence>
<organism evidence="8 9">
    <name type="scientific">Talaromyces rugulosus</name>
    <name type="common">Penicillium rugulosum</name>
    <dbReference type="NCBI Taxonomy" id="121627"/>
    <lineage>
        <taxon>Eukaryota</taxon>
        <taxon>Fungi</taxon>
        <taxon>Dikarya</taxon>
        <taxon>Ascomycota</taxon>
        <taxon>Pezizomycotina</taxon>
        <taxon>Eurotiomycetes</taxon>
        <taxon>Eurotiomycetidae</taxon>
        <taxon>Eurotiales</taxon>
        <taxon>Trichocomaceae</taxon>
        <taxon>Talaromyces</taxon>
        <taxon>Talaromyces sect. Islandici</taxon>
    </lineage>
</organism>
<reference evidence="9" key="1">
    <citation type="submission" date="2020-06" db="EMBL/GenBank/DDBJ databases">
        <title>A chromosome-scale genome assembly of Talaromyces rugulosus W13939.</title>
        <authorList>
            <person name="Wang B."/>
            <person name="Guo L."/>
            <person name="Ye K."/>
            <person name="Wang L."/>
        </authorList>
    </citation>
    <scope>NUCLEOTIDE SEQUENCE [LARGE SCALE GENOMIC DNA]</scope>
    <source>
        <strain evidence="9">W13939</strain>
    </source>
</reference>
<dbReference type="GO" id="GO:0019748">
    <property type="term" value="P:secondary metabolic process"/>
    <property type="evidence" value="ECO:0007669"/>
    <property type="project" value="TreeGrafter"/>
</dbReference>
<dbReference type="InterPro" id="IPR045851">
    <property type="entry name" value="AMP-bd_C_sf"/>
</dbReference>
<dbReference type="Pfam" id="PF00501">
    <property type="entry name" value="AMP-binding"/>
    <property type="match status" value="1"/>
</dbReference>
<dbReference type="Gene3D" id="3.30.300.30">
    <property type="match status" value="1"/>
</dbReference>
<evidence type="ECO:0000259" key="7">
    <source>
        <dbReference type="Pfam" id="PF13193"/>
    </source>
</evidence>
<evidence type="ECO:0008006" key="10">
    <source>
        <dbReference type="Google" id="ProtNLM"/>
    </source>
</evidence>
<evidence type="ECO:0000313" key="8">
    <source>
        <dbReference type="EMBL" id="QKX57202.1"/>
    </source>
</evidence>
<dbReference type="Pfam" id="PF13193">
    <property type="entry name" value="AMP-binding_C"/>
    <property type="match status" value="1"/>
</dbReference>
<dbReference type="GO" id="GO:0005524">
    <property type="term" value="F:ATP binding"/>
    <property type="evidence" value="ECO:0007669"/>
    <property type="project" value="UniProtKB-KW"/>
</dbReference>
<evidence type="ECO:0000256" key="5">
    <source>
        <dbReference type="ARBA" id="ARBA00022840"/>
    </source>
</evidence>
<evidence type="ECO:0000259" key="6">
    <source>
        <dbReference type="Pfam" id="PF00501"/>
    </source>
</evidence>
<accession>A0A7H8QT91</accession>
<dbReference type="AlphaFoldDB" id="A0A7H8QT91"/>
<dbReference type="Gene3D" id="3.40.50.12780">
    <property type="entry name" value="N-terminal domain of ligase-like"/>
    <property type="match status" value="1"/>
</dbReference>
<keyword evidence="5" id="KW-0067">ATP-binding</keyword>
<dbReference type="InterPro" id="IPR042099">
    <property type="entry name" value="ANL_N_sf"/>
</dbReference>
<dbReference type="KEGG" id="trg:TRUGW13939_04310"/>
<dbReference type="Proteomes" id="UP000509510">
    <property type="component" value="Chromosome II"/>
</dbReference>
<dbReference type="EMBL" id="CP055899">
    <property type="protein sequence ID" value="QKX57202.1"/>
    <property type="molecule type" value="Genomic_DNA"/>
</dbReference>
<name>A0A7H8QT91_TALRU</name>
<dbReference type="RefSeq" id="XP_035343380.1">
    <property type="nucleotide sequence ID" value="XM_035487487.1"/>
</dbReference>
<sequence>MGGIFSHLNEAPTFSRPVYTDLVSFALDDRPVNYDRQRPLYVDAENPSWAINSRQLRLLVRSLISGLRHVADVGDGDCVLVNLPNNVLYSALFYSIIGAGGVYMGINPSSQYAELDHFLDLANPKLIITTEKNLEMLKGIAEAKGIPLNRICVLDEYAISRLSSFLAPQPPTESQANSQSYRPDTEQAVINFSSLVSHGEEDWIRFDDKERAINTPAAMFTTSGTGGLPKGAILSHHAIIMQHLSIYYETPYDTTRLISIPMFHLFGALFTHLFPARYGETCYILPKFDIAQFLHTIYIYKITETYMVPAMVQSLNKFSGFEIAEFLRSLHYVGTAGASLDADSAASFQGKLQEHGQVSQIWGMTEAGIAFQTRYGKRDNPASIGQLMSNYEVKLLDGNGHRVTTDSTPGELYVRGPGLLTGYKGIAEAKEEEGWFRTGDIVSVRGGDYYLLGRVKELIKVRGWQVSPAEIESVLLKHPYIADVAVIGVKRRDLKNGGQVEDELVRAFVVRRKTAAGGIENLSAENVYQFARSQLVSYKSITGGIVFVEEIPRTPSGKIQRFKLVEMNAYRELVAGLLGQQGRAIQPVENNLGLARPPGELLS</sequence>
<evidence type="ECO:0000256" key="1">
    <source>
        <dbReference type="ARBA" id="ARBA00005179"/>
    </source>
</evidence>
<proteinExistence type="inferred from homology"/>
<dbReference type="GO" id="GO:0016405">
    <property type="term" value="F:CoA-ligase activity"/>
    <property type="evidence" value="ECO:0007669"/>
    <property type="project" value="TreeGrafter"/>
</dbReference>
<dbReference type="InterPro" id="IPR000873">
    <property type="entry name" value="AMP-dep_synth/lig_dom"/>
</dbReference>
<dbReference type="PANTHER" id="PTHR24096:SF317">
    <property type="entry name" value="ADENYLATE-FORMING ENZYME AFEA"/>
    <property type="match status" value="1"/>
</dbReference>
<comment type="pathway">
    <text evidence="1">Secondary metabolite biosynthesis.</text>
</comment>
<dbReference type="PANTHER" id="PTHR24096">
    <property type="entry name" value="LONG-CHAIN-FATTY-ACID--COA LIGASE"/>
    <property type="match status" value="1"/>
</dbReference>
<dbReference type="SUPFAM" id="SSF56801">
    <property type="entry name" value="Acetyl-CoA synthetase-like"/>
    <property type="match status" value="1"/>
</dbReference>
<evidence type="ECO:0000256" key="4">
    <source>
        <dbReference type="ARBA" id="ARBA00022741"/>
    </source>
</evidence>
<feature type="domain" description="AMP-dependent synthetase/ligase" evidence="6">
    <location>
        <begin position="52"/>
        <end position="423"/>
    </location>
</feature>
<gene>
    <name evidence="8" type="ORF">TRUGW13939_04310</name>
</gene>
<feature type="domain" description="AMP-binding enzyme C-terminal" evidence="7">
    <location>
        <begin position="470"/>
        <end position="558"/>
    </location>
</feature>
<evidence type="ECO:0000256" key="3">
    <source>
        <dbReference type="ARBA" id="ARBA00022598"/>
    </source>
</evidence>
<comment type="similarity">
    <text evidence="2">Belongs to the ATP-dependent AMP-binding enzyme family.</text>
</comment>
<evidence type="ECO:0000256" key="2">
    <source>
        <dbReference type="ARBA" id="ARBA00006432"/>
    </source>
</evidence>